<feature type="non-terminal residue" evidence="2">
    <location>
        <position position="121"/>
    </location>
</feature>
<dbReference type="Pfam" id="PF05345">
    <property type="entry name" value="He_PIG"/>
    <property type="match status" value="1"/>
</dbReference>
<feature type="compositionally biased region" description="Low complexity" evidence="1">
    <location>
        <begin position="95"/>
        <end position="110"/>
    </location>
</feature>
<dbReference type="InterPro" id="IPR015919">
    <property type="entry name" value="Cadherin-like_sf"/>
</dbReference>
<evidence type="ECO:0000256" key="1">
    <source>
        <dbReference type="SAM" id="MobiDB-lite"/>
    </source>
</evidence>
<feature type="region of interest" description="Disordered" evidence="1">
    <location>
        <begin position="95"/>
        <end position="121"/>
    </location>
</feature>
<gene>
    <name evidence="2" type="ORF">J3998_13150</name>
</gene>
<reference evidence="2 3" key="1">
    <citation type="submission" date="2021-03" db="EMBL/GenBank/DDBJ databases">
        <title>Thiomicrorhabdus sp.nov.,novel sulfur-oxidizing bacteria isolated from coastal sediment.</title>
        <authorList>
            <person name="Liu X."/>
        </authorList>
    </citation>
    <scope>NUCLEOTIDE SEQUENCE [LARGE SCALE GENOMIC DNA]</scope>
    <source>
        <strain evidence="2 3">6S2-11</strain>
    </source>
</reference>
<evidence type="ECO:0000313" key="3">
    <source>
        <dbReference type="Proteomes" id="UP000664835"/>
    </source>
</evidence>
<comment type="caution">
    <text evidence="2">The sequence shown here is derived from an EMBL/GenBank/DDBJ whole genome shotgun (WGS) entry which is preliminary data.</text>
</comment>
<dbReference type="SUPFAM" id="SSF49313">
    <property type="entry name" value="Cadherin-like"/>
    <property type="match status" value="2"/>
</dbReference>
<feature type="non-terminal residue" evidence="2">
    <location>
        <position position="1"/>
    </location>
</feature>
<organism evidence="2 3">
    <name type="scientific">Thiomicrorhabdus marina</name>
    <dbReference type="NCBI Taxonomy" id="2818442"/>
    <lineage>
        <taxon>Bacteria</taxon>
        <taxon>Pseudomonadati</taxon>
        <taxon>Pseudomonadota</taxon>
        <taxon>Gammaproteobacteria</taxon>
        <taxon>Thiotrichales</taxon>
        <taxon>Piscirickettsiaceae</taxon>
        <taxon>Thiomicrorhabdus</taxon>
    </lineage>
</organism>
<dbReference type="EMBL" id="JAGETV010000073">
    <property type="protein sequence ID" value="MBO1928512.1"/>
    <property type="molecule type" value="Genomic_DNA"/>
</dbReference>
<keyword evidence="3" id="KW-1185">Reference proteome</keyword>
<evidence type="ECO:0000313" key="2">
    <source>
        <dbReference type="EMBL" id="MBO1928512.1"/>
    </source>
</evidence>
<dbReference type="Gene3D" id="2.60.40.10">
    <property type="entry name" value="Immunoglobulins"/>
    <property type="match status" value="1"/>
</dbReference>
<proteinExistence type="predicted"/>
<dbReference type="InterPro" id="IPR013783">
    <property type="entry name" value="Ig-like_fold"/>
</dbReference>
<dbReference type="Proteomes" id="UP000664835">
    <property type="component" value="Unassembled WGS sequence"/>
</dbReference>
<dbReference type="Gene3D" id="2.60.40.60">
    <property type="entry name" value="Cadherins"/>
    <property type="match status" value="1"/>
</dbReference>
<feature type="region of interest" description="Disordered" evidence="1">
    <location>
        <begin position="1"/>
        <end position="31"/>
    </location>
</feature>
<accession>A0ABS3Q840</accession>
<sequence>SSHFSDADAGDSLTFSASGLPEGLSINSSTGVISGTIVSDASDATDDDNNTQAYTVTVTATDGEGAETSQDFTWTVNNTLPEFDDADDVYDFSADEGTTSGTVVGTVSASDADNDANKVYS</sequence>
<protein>
    <submittedName>
        <fullName evidence="2">Ig domain-containing protein</fullName>
    </submittedName>
</protein>
<name>A0ABS3Q840_9GAMM</name>
<dbReference type="RefSeq" id="WP_208151115.1">
    <property type="nucleotide sequence ID" value="NZ_JAGETV010000073.1"/>
</dbReference>